<accession>V5Z883</accession>
<protein>
    <submittedName>
        <fullName evidence="1">Uncharacterized protein</fullName>
    </submittedName>
</protein>
<name>V5Z883_9GAMM</name>
<reference evidence="1 2" key="1">
    <citation type="journal article" date="2013" name="Syst. Appl. Microbiol.">
        <title>Phylogenetic position and virulence apparatus of the pear flower necrosis pathogen Erwinia piriflorinigrans CFBP 5888T as assessed by comparative genomics.</title>
        <authorList>
            <person name="Smits T.H."/>
            <person name="Rezzonico F."/>
            <person name="Lopez M.M."/>
            <person name="Blom J."/>
            <person name="Goesmann A."/>
            <person name="Frey J.E."/>
            <person name="Duffy B."/>
        </authorList>
    </citation>
    <scope>NUCLEOTIDE SEQUENCE [LARGE SCALE GENOMIC DNA]</scope>
    <source>
        <strain evidence="2">CFBP5888</strain>
    </source>
</reference>
<evidence type="ECO:0000313" key="1">
    <source>
        <dbReference type="EMBL" id="CCG87153.1"/>
    </source>
</evidence>
<comment type="caution">
    <text evidence="1">The sequence shown here is derived from an EMBL/GenBank/DDBJ whole genome shotgun (WGS) entry which is preliminary data.</text>
</comment>
<organism evidence="1 2">
    <name type="scientific">Erwinia piriflorinigrans CFBP 5888</name>
    <dbReference type="NCBI Taxonomy" id="1161919"/>
    <lineage>
        <taxon>Bacteria</taxon>
        <taxon>Pseudomonadati</taxon>
        <taxon>Pseudomonadota</taxon>
        <taxon>Gammaproteobacteria</taxon>
        <taxon>Enterobacterales</taxon>
        <taxon>Erwiniaceae</taxon>
        <taxon>Erwinia</taxon>
    </lineage>
</organism>
<proteinExistence type="predicted"/>
<sequence>MQPSCLSIGTTPDKEKSPLLKKRIFPGLRRTAAAFILT</sequence>
<evidence type="ECO:0000313" key="2">
    <source>
        <dbReference type="Proteomes" id="UP000018217"/>
    </source>
</evidence>
<gene>
    <name evidence="1" type="ORF">EPIR_1788</name>
</gene>
<dbReference type="Proteomes" id="UP000018217">
    <property type="component" value="Unassembled WGS sequence"/>
</dbReference>
<dbReference type="EMBL" id="CAHS01000015">
    <property type="protein sequence ID" value="CCG87153.1"/>
    <property type="molecule type" value="Genomic_DNA"/>
</dbReference>
<dbReference type="AlphaFoldDB" id="V5Z883"/>
<keyword evidence="2" id="KW-1185">Reference proteome</keyword>